<evidence type="ECO:0000313" key="2">
    <source>
        <dbReference type="Proteomes" id="UP000298030"/>
    </source>
</evidence>
<keyword evidence="2" id="KW-1185">Reference proteome</keyword>
<dbReference type="EMBL" id="QPFP01000068">
    <property type="protein sequence ID" value="TEB24247.1"/>
    <property type="molecule type" value="Genomic_DNA"/>
</dbReference>
<evidence type="ECO:0000313" key="1">
    <source>
        <dbReference type="EMBL" id="TEB24247.1"/>
    </source>
</evidence>
<reference evidence="1 2" key="1">
    <citation type="journal article" date="2019" name="Nat. Ecol. Evol.">
        <title>Megaphylogeny resolves global patterns of mushroom evolution.</title>
        <authorList>
            <person name="Varga T."/>
            <person name="Krizsan K."/>
            <person name="Foldi C."/>
            <person name="Dima B."/>
            <person name="Sanchez-Garcia M."/>
            <person name="Sanchez-Ramirez S."/>
            <person name="Szollosi G.J."/>
            <person name="Szarkandi J.G."/>
            <person name="Papp V."/>
            <person name="Albert L."/>
            <person name="Andreopoulos W."/>
            <person name="Angelini C."/>
            <person name="Antonin V."/>
            <person name="Barry K.W."/>
            <person name="Bougher N.L."/>
            <person name="Buchanan P."/>
            <person name="Buyck B."/>
            <person name="Bense V."/>
            <person name="Catcheside P."/>
            <person name="Chovatia M."/>
            <person name="Cooper J."/>
            <person name="Damon W."/>
            <person name="Desjardin D."/>
            <person name="Finy P."/>
            <person name="Geml J."/>
            <person name="Haridas S."/>
            <person name="Hughes K."/>
            <person name="Justo A."/>
            <person name="Karasinski D."/>
            <person name="Kautmanova I."/>
            <person name="Kiss B."/>
            <person name="Kocsube S."/>
            <person name="Kotiranta H."/>
            <person name="LaButti K.M."/>
            <person name="Lechner B.E."/>
            <person name="Liimatainen K."/>
            <person name="Lipzen A."/>
            <person name="Lukacs Z."/>
            <person name="Mihaltcheva S."/>
            <person name="Morgado L.N."/>
            <person name="Niskanen T."/>
            <person name="Noordeloos M.E."/>
            <person name="Ohm R.A."/>
            <person name="Ortiz-Santana B."/>
            <person name="Ovrebo C."/>
            <person name="Racz N."/>
            <person name="Riley R."/>
            <person name="Savchenko A."/>
            <person name="Shiryaev A."/>
            <person name="Soop K."/>
            <person name="Spirin V."/>
            <person name="Szebenyi C."/>
            <person name="Tomsovsky M."/>
            <person name="Tulloss R.E."/>
            <person name="Uehling J."/>
            <person name="Grigoriev I.V."/>
            <person name="Vagvolgyi C."/>
            <person name="Papp T."/>
            <person name="Martin F.M."/>
            <person name="Miettinen O."/>
            <person name="Hibbett D.S."/>
            <person name="Nagy L.G."/>
        </authorList>
    </citation>
    <scope>NUCLEOTIDE SEQUENCE [LARGE SCALE GENOMIC DNA]</scope>
    <source>
        <strain evidence="1 2">FP101781</strain>
    </source>
</reference>
<comment type="caution">
    <text evidence="1">The sequence shown here is derived from an EMBL/GenBank/DDBJ whole genome shotgun (WGS) entry which is preliminary data.</text>
</comment>
<accession>A0A4Y7SQV3</accession>
<name>A0A4Y7SQV3_COPMI</name>
<sequence length="205" mass="23246">MDHDEGARPTPHNPPGLWLSAMVSQPYINGSEVFLSFSDRHRTPDDESRRNVTSGSPFHQVYKEEIAIVKFKGIEQLYTFNSYFNAFFSGKHGIMPEVLPSHIAAPATVCQMLSSDQGGLEFGSEALQPQFRRNLQMWETPKYPQRNTSMICTRKNMKFYWSKTLYFSSSRNRTAFGGGCEKDSIASIRAKSIDYSTPIQNANNL</sequence>
<dbReference type="Proteomes" id="UP000298030">
    <property type="component" value="Unassembled WGS sequence"/>
</dbReference>
<protein>
    <submittedName>
        <fullName evidence="1">Uncharacterized protein</fullName>
    </submittedName>
</protein>
<dbReference type="AlphaFoldDB" id="A0A4Y7SQV3"/>
<proteinExistence type="predicted"/>
<gene>
    <name evidence="1" type="ORF">FA13DRAFT_1777899</name>
</gene>
<organism evidence="1 2">
    <name type="scientific">Coprinellus micaceus</name>
    <name type="common">Glistening ink-cap mushroom</name>
    <name type="synonym">Coprinus micaceus</name>
    <dbReference type="NCBI Taxonomy" id="71717"/>
    <lineage>
        <taxon>Eukaryota</taxon>
        <taxon>Fungi</taxon>
        <taxon>Dikarya</taxon>
        <taxon>Basidiomycota</taxon>
        <taxon>Agaricomycotina</taxon>
        <taxon>Agaricomycetes</taxon>
        <taxon>Agaricomycetidae</taxon>
        <taxon>Agaricales</taxon>
        <taxon>Agaricineae</taxon>
        <taxon>Psathyrellaceae</taxon>
        <taxon>Coprinellus</taxon>
    </lineage>
</organism>